<dbReference type="Proteomes" id="UP001159428">
    <property type="component" value="Unassembled WGS sequence"/>
</dbReference>
<name>A0AAU9XP75_9CNID</name>
<keyword evidence="1" id="KW-0732">Signal</keyword>
<dbReference type="AlphaFoldDB" id="A0AAU9XP75"/>
<sequence>MAGTKGLIIVFICFCMFSAILGGKVCTTKDGEKFERGTKIFTFDCRRECTCTGNGLKCKDFCSKKPYKCAGDEEPKFKTVKRVHKGKVCECKEFIKCIKM</sequence>
<evidence type="ECO:0000313" key="3">
    <source>
        <dbReference type="Proteomes" id="UP001159428"/>
    </source>
</evidence>
<comment type="caution">
    <text evidence="2">The sequence shown here is derived from an EMBL/GenBank/DDBJ whole genome shotgun (WGS) entry which is preliminary data.</text>
</comment>
<accession>A0AAU9XP75</accession>
<organism evidence="2 3">
    <name type="scientific">Pocillopora meandrina</name>
    <dbReference type="NCBI Taxonomy" id="46732"/>
    <lineage>
        <taxon>Eukaryota</taxon>
        <taxon>Metazoa</taxon>
        <taxon>Cnidaria</taxon>
        <taxon>Anthozoa</taxon>
        <taxon>Hexacorallia</taxon>
        <taxon>Scleractinia</taxon>
        <taxon>Astrocoeniina</taxon>
        <taxon>Pocilloporidae</taxon>
        <taxon>Pocillopora</taxon>
    </lineage>
</organism>
<feature type="signal peptide" evidence="1">
    <location>
        <begin position="1"/>
        <end position="22"/>
    </location>
</feature>
<keyword evidence="3" id="KW-1185">Reference proteome</keyword>
<dbReference type="EMBL" id="CALNXJ010000054">
    <property type="protein sequence ID" value="CAH3153652.1"/>
    <property type="molecule type" value="Genomic_DNA"/>
</dbReference>
<gene>
    <name evidence="2" type="ORF">PMEA_00027291</name>
</gene>
<protein>
    <submittedName>
        <fullName evidence="2">Uncharacterized protein</fullName>
    </submittedName>
</protein>
<feature type="chain" id="PRO_5043594579" evidence="1">
    <location>
        <begin position="23"/>
        <end position="100"/>
    </location>
</feature>
<proteinExistence type="predicted"/>
<evidence type="ECO:0000313" key="2">
    <source>
        <dbReference type="EMBL" id="CAH3153652.1"/>
    </source>
</evidence>
<evidence type="ECO:0000256" key="1">
    <source>
        <dbReference type="SAM" id="SignalP"/>
    </source>
</evidence>
<reference evidence="2 3" key="1">
    <citation type="submission" date="2022-05" db="EMBL/GenBank/DDBJ databases">
        <authorList>
            <consortium name="Genoscope - CEA"/>
            <person name="William W."/>
        </authorList>
    </citation>
    <scope>NUCLEOTIDE SEQUENCE [LARGE SCALE GENOMIC DNA]</scope>
</reference>